<sequence>MDNEQAIIGLVGYHCKKLIRSVKTLSLALERTGKVSIGAITIEDIRIMTSRFDVLAWVVSVCDQEVQR</sequence>
<gene>
    <name evidence="1" type="ORF">BofuT4_uP133940.1</name>
</gene>
<dbReference type="InParanoid" id="G2YQE2"/>
<dbReference type="HOGENOM" id="CLU_2793726_0_0_1"/>
<evidence type="ECO:0000313" key="2">
    <source>
        <dbReference type="Proteomes" id="UP000008177"/>
    </source>
</evidence>
<dbReference type="EMBL" id="FQ790348">
    <property type="protein sequence ID" value="CCD53840.1"/>
    <property type="molecule type" value="Genomic_DNA"/>
</dbReference>
<dbReference type="AlphaFoldDB" id="G2YQE2"/>
<proteinExistence type="predicted"/>
<dbReference type="Proteomes" id="UP000008177">
    <property type="component" value="Unplaced contigs"/>
</dbReference>
<name>G2YQE2_BOTF4</name>
<organism evidence="1 2">
    <name type="scientific">Botryotinia fuckeliana (strain T4)</name>
    <name type="common">Noble rot fungus</name>
    <name type="synonym">Botrytis cinerea</name>
    <dbReference type="NCBI Taxonomy" id="999810"/>
    <lineage>
        <taxon>Eukaryota</taxon>
        <taxon>Fungi</taxon>
        <taxon>Dikarya</taxon>
        <taxon>Ascomycota</taxon>
        <taxon>Pezizomycotina</taxon>
        <taxon>Leotiomycetes</taxon>
        <taxon>Helotiales</taxon>
        <taxon>Sclerotiniaceae</taxon>
        <taxon>Botrytis</taxon>
    </lineage>
</organism>
<accession>G2YQE2</accession>
<dbReference type="OrthoDB" id="10312016at2759"/>
<evidence type="ECO:0000313" key="1">
    <source>
        <dbReference type="EMBL" id="CCD53840.1"/>
    </source>
</evidence>
<reference evidence="2" key="1">
    <citation type="journal article" date="2011" name="PLoS Genet.">
        <title>Genomic analysis of the necrotrophic fungal pathogens Sclerotinia sclerotiorum and Botrytis cinerea.</title>
        <authorList>
            <person name="Amselem J."/>
            <person name="Cuomo C.A."/>
            <person name="van Kan J.A."/>
            <person name="Viaud M."/>
            <person name="Benito E.P."/>
            <person name="Couloux A."/>
            <person name="Coutinho P.M."/>
            <person name="de Vries R.P."/>
            <person name="Dyer P.S."/>
            <person name="Fillinger S."/>
            <person name="Fournier E."/>
            <person name="Gout L."/>
            <person name="Hahn M."/>
            <person name="Kohn L."/>
            <person name="Lapalu N."/>
            <person name="Plummer K.M."/>
            <person name="Pradier J.M."/>
            <person name="Quevillon E."/>
            <person name="Sharon A."/>
            <person name="Simon A."/>
            <person name="ten Have A."/>
            <person name="Tudzynski B."/>
            <person name="Tudzynski P."/>
            <person name="Wincker P."/>
            <person name="Andrew M."/>
            <person name="Anthouard V."/>
            <person name="Beever R.E."/>
            <person name="Beffa R."/>
            <person name="Benoit I."/>
            <person name="Bouzid O."/>
            <person name="Brault B."/>
            <person name="Chen Z."/>
            <person name="Choquer M."/>
            <person name="Collemare J."/>
            <person name="Cotton P."/>
            <person name="Danchin E.G."/>
            <person name="Da Silva C."/>
            <person name="Gautier A."/>
            <person name="Giraud C."/>
            <person name="Giraud T."/>
            <person name="Gonzalez C."/>
            <person name="Grossetete S."/>
            <person name="Guldener U."/>
            <person name="Henrissat B."/>
            <person name="Howlett B.J."/>
            <person name="Kodira C."/>
            <person name="Kretschmer M."/>
            <person name="Lappartient A."/>
            <person name="Leroch M."/>
            <person name="Levis C."/>
            <person name="Mauceli E."/>
            <person name="Neuveglise C."/>
            <person name="Oeser B."/>
            <person name="Pearson M."/>
            <person name="Poulain J."/>
            <person name="Poussereau N."/>
            <person name="Quesneville H."/>
            <person name="Rascle C."/>
            <person name="Schumacher J."/>
            <person name="Segurens B."/>
            <person name="Sexton A."/>
            <person name="Silva E."/>
            <person name="Sirven C."/>
            <person name="Soanes D.M."/>
            <person name="Talbot N.J."/>
            <person name="Templeton M."/>
            <person name="Yandava C."/>
            <person name="Yarden O."/>
            <person name="Zeng Q."/>
            <person name="Rollins J.A."/>
            <person name="Lebrun M.H."/>
            <person name="Dickman M."/>
        </authorList>
    </citation>
    <scope>NUCLEOTIDE SEQUENCE [LARGE SCALE GENOMIC DNA]</scope>
    <source>
        <strain evidence="2">T4</strain>
    </source>
</reference>
<protein>
    <submittedName>
        <fullName evidence="1">Uncharacterized protein</fullName>
    </submittedName>
</protein>